<dbReference type="NCBIfam" id="TIGR03353">
    <property type="entry name" value="VI_chp_4"/>
    <property type="match status" value="1"/>
</dbReference>
<dbReference type="Pfam" id="PF05936">
    <property type="entry name" value="T6SS_VasE"/>
    <property type="match status" value="1"/>
</dbReference>
<proteinExistence type="predicted"/>
<organism evidence="1 2">
    <name type="scientific">Dechloromonas agitata</name>
    <dbReference type="NCBI Taxonomy" id="73030"/>
    <lineage>
        <taxon>Bacteria</taxon>
        <taxon>Pseudomonadati</taxon>
        <taxon>Pseudomonadota</taxon>
        <taxon>Betaproteobacteria</taxon>
        <taxon>Rhodocyclales</taxon>
        <taxon>Azonexaceae</taxon>
        <taxon>Dechloromonas</taxon>
    </lineage>
</organism>
<dbReference type="InterPro" id="IPR010263">
    <property type="entry name" value="T6SS_TssK"/>
</dbReference>
<evidence type="ECO:0000313" key="2">
    <source>
        <dbReference type="Proteomes" id="UP000718593"/>
    </source>
</evidence>
<reference evidence="1" key="1">
    <citation type="submission" date="2020-04" db="EMBL/GenBank/DDBJ databases">
        <title>Deep metagenomics examines the oral microbiome during advanced dental caries in children, revealing novel taxa and co-occurrences with host molecules.</title>
        <authorList>
            <person name="Baker J.L."/>
            <person name="Morton J.T."/>
            <person name="Dinis M."/>
            <person name="Alvarez R."/>
            <person name="Tran N.C."/>
            <person name="Knight R."/>
            <person name="Edlund A."/>
        </authorList>
    </citation>
    <scope>NUCLEOTIDE SEQUENCE</scope>
    <source>
        <strain evidence="1">JCVI_32_bin.24</strain>
    </source>
</reference>
<dbReference type="EMBL" id="JABZMI010000278">
    <property type="protein sequence ID" value="MBF1165789.1"/>
    <property type="molecule type" value="Genomic_DNA"/>
</dbReference>
<dbReference type="Proteomes" id="UP000718593">
    <property type="component" value="Unassembled WGS sequence"/>
</dbReference>
<dbReference type="PANTHER" id="PTHR35566:SF1">
    <property type="entry name" value="TYPE VI SECRETION SYSTEM BASEPLATE COMPONENT TSSK1"/>
    <property type="match status" value="1"/>
</dbReference>
<accession>A0A930BU88</accession>
<name>A0A930BU88_9RHOO</name>
<evidence type="ECO:0000313" key="1">
    <source>
        <dbReference type="EMBL" id="MBF1165789.1"/>
    </source>
</evidence>
<sequence length="448" mass="49471">MMNNAKILWGEGLFLRPQHFQYQDAYIDAQFKRTLLAANPFAWGVRDLDLDVESLKNGVLRFNRITAILPNGDFFSAPDVDQLPAPLPLEAAIGEGGTSTFHLALNHLNAHGGNSIQNVGESGQARYLIVQRAAADLHTDAAEADIATLSQIAHLKSENDNRDAFLSMPLARIRRTSSNSFESDPFFMPPSISLRSAPGLYAMLRRQIDALLAKVEALYGFHREPSKNVIEFRSGDIASFWLLHTASSACATLTHLFRNPDSSPEQLFQELVRLAGGLMTFSRGYSLNDLPGYDHLQPGPCFSRIDQILRDLLDTVISTRFFAINLTQPKPAFYTGHLDSEKIDGETAFYLSVTAAHPQSEIIESIPLRIKLGAPDDVEKLVLSAMSGVRLTHAQQVPAAIPVRPGAIYFSLDAHGPLYERMLKAQSVMIYAPESYRDLAIELIAVTP</sequence>
<comment type="caution">
    <text evidence="1">The sequence shown here is derived from an EMBL/GenBank/DDBJ whole genome shotgun (WGS) entry which is preliminary data.</text>
</comment>
<dbReference type="AlphaFoldDB" id="A0A930BU88"/>
<gene>
    <name evidence="1" type="primary">tssK</name>
    <name evidence="1" type="ORF">HXL68_12220</name>
</gene>
<dbReference type="PANTHER" id="PTHR35566">
    <property type="entry name" value="BLR3599 PROTEIN"/>
    <property type="match status" value="1"/>
</dbReference>
<protein>
    <submittedName>
        <fullName evidence="1">Type VI secretion system baseplate subunit TssK</fullName>
    </submittedName>
</protein>